<dbReference type="SFLD" id="SFLDS00003">
    <property type="entry name" value="Haloacid_Dehalogenase"/>
    <property type="match status" value="1"/>
</dbReference>
<keyword evidence="3" id="KW-1185">Reference proteome</keyword>
<dbReference type="RefSeq" id="WP_254155778.1">
    <property type="nucleotide sequence ID" value="NZ_CP100355.1"/>
</dbReference>
<evidence type="ECO:0000313" key="3">
    <source>
        <dbReference type="Proteomes" id="UP001056855"/>
    </source>
</evidence>
<dbReference type="Proteomes" id="UP001056855">
    <property type="component" value="Chromosome"/>
</dbReference>
<dbReference type="Pfam" id="PF00702">
    <property type="entry name" value="Hydrolase"/>
    <property type="match status" value="1"/>
</dbReference>
<dbReference type="PANTHER" id="PTHR43434">
    <property type="entry name" value="PHOSPHOGLYCOLATE PHOSPHATASE"/>
    <property type="match status" value="1"/>
</dbReference>
<organism evidence="2 3">
    <name type="scientific">Natronosalvus rutilus</name>
    <dbReference type="NCBI Taxonomy" id="2953753"/>
    <lineage>
        <taxon>Archaea</taxon>
        <taxon>Methanobacteriati</taxon>
        <taxon>Methanobacteriota</taxon>
        <taxon>Stenosarchaea group</taxon>
        <taxon>Halobacteria</taxon>
        <taxon>Halobacteriales</taxon>
        <taxon>Natrialbaceae</taxon>
        <taxon>Natronosalvus</taxon>
    </lineage>
</organism>
<accession>A0A9E7N5Q6</accession>
<dbReference type="InterPro" id="IPR006439">
    <property type="entry name" value="HAD-SF_hydro_IA"/>
</dbReference>
<dbReference type="GeneID" id="73290287"/>
<dbReference type="EMBL" id="CP100355">
    <property type="protein sequence ID" value="UTF52050.1"/>
    <property type="molecule type" value="Genomic_DNA"/>
</dbReference>
<gene>
    <name evidence="2" type="ORF">NGM29_09535</name>
</gene>
<dbReference type="InterPro" id="IPR036412">
    <property type="entry name" value="HAD-like_sf"/>
</dbReference>
<dbReference type="SFLD" id="SFLDG01129">
    <property type="entry name" value="C1.5:_HAD__Beta-PGM__Phosphata"/>
    <property type="match status" value="1"/>
</dbReference>
<evidence type="ECO:0000313" key="2">
    <source>
        <dbReference type="EMBL" id="UTF52050.1"/>
    </source>
</evidence>
<dbReference type="AlphaFoldDB" id="A0A9E7N5Q6"/>
<reference evidence="2" key="1">
    <citation type="submission" date="2022-06" db="EMBL/GenBank/DDBJ databases">
        <title>Diverse halophilic archaea isolated from saline environments.</title>
        <authorList>
            <person name="Cui H.-L."/>
        </authorList>
    </citation>
    <scope>NUCLEOTIDE SEQUENCE</scope>
    <source>
        <strain evidence="2">WLHS1</strain>
    </source>
</reference>
<protein>
    <submittedName>
        <fullName evidence="2">HAD-IA family hydrolase</fullName>
    </submittedName>
</protein>
<dbReference type="Gene3D" id="1.10.150.240">
    <property type="entry name" value="Putative phosphatase, domain 2"/>
    <property type="match status" value="1"/>
</dbReference>
<dbReference type="InterPro" id="IPR023198">
    <property type="entry name" value="PGP-like_dom2"/>
</dbReference>
<dbReference type="CDD" id="cd01427">
    <property type="entry name" value="HAD_like"/>
    <property type="match status" value="1"/>
</dbReference>
<dbReference type="NCBIfam" id="TIGR01549">
    <property type="entry name" value="HAD-SF-IA-v1"/>
    <property type="match status" value="1"/>
</dbReference>
<dbReference type="InterPro" id="IPR023214">
    <property type="entry name" value="HAD_sf"/>
</dbReference>
<comment type="similarity">
    <text evidence="1">Belongs to the HAD-like hydrolase superfamily.</text>
</comment>
<dbReference type="GO" id="GO:0006281">
    <property type="term" value="P:DNA repair"/>
    <property type="evidence" value="ECO:0007669"/>
    <property type="project" value="TreeGrafter"/>
</dbReference>
<sequence length="223" mass="25153">MAYDAVVFDNDGVLTTPTSYEALTRAMTLAFERHGIDDPAQDDLETLISPTIDELEAVTDRYDLEPESLWAARERAAIEVQREELLNGNKTLYDDVSTLETLDAPMAIVSNNQHETIENIVDHFELEAFDPYYGREPTVDGIRRKKPTPYYLKRAIGDLGCANPLYVGDSWVDVAVAEALEIDSAFIRRPHREDYTFTEFGYDGEPTHEITSLEALSRLDPSS</sequence>
<dbReference type="InterPro" id="IPR050155">
    <property type="entry name" value="HAD-like_hydrolase_sf"/>
</dbReference>
<dbReference type="SUPFAM" id="SSF56784">
    <property type="entry name" value="HAD-like"/>
    <property type="match status" value="1"/>
</dbReference>
<keyword evidence="2" id="KW-0378">Hydrolase</keyword>
<name>A0A9E7N5Q6_9EURY</name>
<dbReference type="GO" id="GO:0008967">
    <property type="term" value="F:phosphoglycolate phosphatase activity"/>
    <property type="evidence" value="ECO:0007669"/>
    <property type="project" value="TreeGrafter"/>
</dbReference>
<dbReference type="PANTHER" id="PTHR43434:SF1">
    <property type="entry name" value="PHOSPHOGLYCOLATE PHOSPHATASE"/>
    <property type="match status" value="1"/>
</dbReference>
<evidence type="ECO:0000256" key="1">
    <source>
        <dbReference type="ARBA" id="ARBA00007958"/>
    </source>
</evidence>
<dbReference type="Gene3D" id="3.40.50.1000">
    <property type="entry name" value="HAD superfamily/HAD-like"/>
    <property type="match status" value="1"/>
</dbReference>
<dbReference type="KEGG" id="sawl:NGM29_09535"/>
<proteinExistence type="inferred from homology"/>